<dbReference type="Proteomes" id="UP000007374">
    <property type="component" value="Unassembled WGS sequence"/>
</dbReference>
<sequence length="91" mass="9879">MVSGSLAGDDKATGTQLAYETNQSRTYGGAADVWGNSLTTAIVNASNFGVALQMRNDNSLNNRDIRVYTIEIRVTYEEPEVGNTGAFFSFF</sequence>
<accession>K2NY07</accession>
<comment type="caution">
    <text evidence="1">The sequence shown here is derived from an EMBL/GenBank/DDBJ whole genome shotgun (WGS) entry which is preliminary data.</text>
</comment>
<protein>
    <submittedName>
        <fullName evidence="1">Uncharacterized protein</fullName>
    </submittedName>
</protein>
<evidence type="ECO:0000313" key="2">
    <source>
        <dbReference type="Proteomes" id="UP000007374"/>
    </source>
</evidence>
<gene>
    <name evidence="1" type="ORF">NA8A_00020</name>
</gene>
<dbReference type="STRING" id="721133.SAMN05216176_1313"/>
<reference evidence="1 2" key="1">
    <citation type="journal article" date="2012" name="J. Bacteriol.">
        <title>Genome Sequence of Nitratireductor indicus Type Strain C115.</title>
        <authorList>
            <person name="Lai Q."/>
            <person name="Li G."/>
            <person name="Yu Z."/>
            <person name="Shao Z."/>
        </authorList>
    </citation>
    <scope>NUCLEOTIDE SEQUENCE [LARGE SCALE GENOMIC DNA]</scope>
    <source>
        <strain evidence="1 2">C115</strain>
    </source>
</reference>
<proteinExistence type="predicted"/>
<keyword evidence="2" id="KW-1185">Reference proteome</keyword>
<dbReference type="AlphaFoldDB" id="K2NY07"/>
<dbReference type="EMBL" id="AMSI01000001">
    <property type="protein sequence ID" value="EKF44080.1"/>
    <property type="molecule type" value="Genomic_DNA"/>
</dbReference>
<dbReference type="PATRIC" id="fig|1231190.3.peg.4"/>
<organism evidence="1 2">
    <name type="scientific">Nitratireductor indicus C115</name>
    <dbReference type="NCBI Taxonomy" id="1231190"/>
    <lineage>
        <taxon>Bacteria</taxon>
        <taxon>Pseudomonadati</taxon>
        <taxon>Pseudomonadota</taxon>
        <taxon>Alphaproteobacteria</taxon>
        <taxon>Hyphomicrobiales</taxon>
        <taxon>Phyllobacteriaceae</taxon>
        <taxon>Nitratireductor</taxon>
    </lineage>
</organism>
<evidence type="ECO:0000313" key="1">
    <source>
        <dbReference type="EMBL" id="EKF44080.1"/>
    </source>
</evidence>
<name>K2NY07_9HYPH</name>